<protein>
    <submittedName>
        <fullName evidence="1">Uncharacterized protein</fullName>
    </submittedName>
</protein>
<dbReference type="Proteomes" id="UP000219559">
    <property type="component" value="Unassembled WGS sequence"/>
</dbReference>
<dbReference type="AlphaFoldDB" id="A0A2A4G9F5"/>
<keyword evidence="2" id="KW-1185">Reference proteome</keyword>
<evidence type="ECO:0000313" key="2">
    <source>
        <dbReference type="Proteomes" id="UP000219559"/>
    </source>
</evidence>
<dbReference type="RefSeq" id="WP_097440524.1">
    <property type="nucleotide sequence ID" value="NZ_KZ300476.1"/>
</dbReference>
<organism evidence="1 2">
    <name type="scientific">Sediminicola luteus</name>
    <dbReference type="NCBI Taxonomy" id="319238"/>
    <lineage>
        <taxon>Bacteria</taxon>
        <taxon>Pseudomonadati</taxon>
        <taxon>Bacteroidota</taxon>
        <taxon>Flavobacteriia</taxon>
        <taxon>Flavobacteriales</taxon>
        <taxon>Flavobacteriaceae</taxon>
        <taxon>Sediminicola</taxon>
    </lineage>
</organism>
<reference evidence="1 2" key="1">
    <citation type="submission" date="2017-04" db="EMBL/GenBank/DDBJ databases">
        <title>A new member of the family Flavobacteriaceae isolated from ascidians.</title>
        <authorList>
            <person name="Chen L."/>
        </authorList>
    </citation>
    <scope>NUCLEOTIDE SEQUENCE [LARGE SCALE GENOMIC DNA]</scope>
    <source>
        <strain evidence="1 2">HQA918</strain>
    </source>
</reference>
<sequence>MNGKWYVSTLFIFLALLAGLNRERKEASNQQISLQFADVEWSSEAAHDEVLAIIKQKLEVLGVDTIEIVAQDTQQLHIRYYSNVNADQVRAFLLEENLLADQNDPAPSSPEGNSPESYQLEVSELLQPFDVHAFVNGPLVSDQEQTLGYFPFSAILSAQTFELQVSVLKELEVTPYDQEVIDTTSCQIPEVRAGPYVRGIS</sequence>
<accession>A0A2A4G9F5</accession>
<name>A0A2A4G9F5_9FLAO</name>
<dbReference type="OrthoDB" id="1144910at2"/>
<evidence type="ECO:0000313" key="1">
    <source>
        <dbReference type="EMBL" id="PCE64402.1"/>
    </source>
</evidence>
<proteinExistence type="predicted"/>
<dbReference type="EMBL" id="NBWU01000003">
    <property type="protein sequence ID" value="PCE64402.1"/>
    <property type="molecule type" value="Genomic_DNA"/>
</dbReference>
<comment type="caution">
    <text evidence="1">The sequence shown here is derived from an EMBL/GenBank/DDBJ whole genome shotgun (WGS) entry which is preliminary data.</text>
</comment>
<gene>
    <name evidence="1" type="ORF">B7P33_08915</name>
</gene>